<dbReference type="CDD" id="cd00067">
    <property type="entry name" value="GAL4"/>
    <property type="match status" value="1"/>
</dbReference>
<evidence type="ECO:0000313" key="9">
    <source>
        <dbReference type="Proteomes" id="UP000054337"/>
    </source>
</evidence>
<dbReference type="InterPro" id="IPR001138">
    <property type="entry name" value="Zn2Cys6_DnaBD"/>
</dbReference>
<evidence type="ECO:0000256" key="2">
    <source>
        <dbReference type="ARBA" id="ARBA00023015"/>
    </source>
</evidence>
<dbReference type="GO" id="GO:0005634">
    <property type="term" value="C:nucleus"/>
    <property type="evidence" value="ECO:0007669"/>
    <property type="project" value="UniProtKB-SubCell"/>
</dbReference>
<feature type="compositionally biased region" description="Low complexity" evidence="6">
    <location>
        <begin position="665"/>
        <end position="704"/>
    </location>
</feature>
<dbReference type="HOGENOM" id="CLU_014956_0_0_1"/>
<evidence type="ECO:0000256" key="6">
    <source>
        <dbReference type="SAM" id="MobiDB-lite"/>
    </source>
</evidence>
<dbReference type="CDD" id="cd12148">
    <property type="entry name" value="fungal_TF_MHR"/>
    <property type="match status" value="1"/>
</dbReference>
<dbReference type="GO" id="GO:0000976">
    <property type="term" value="F:transcription cis-regulatory region binding"/>
    <property type="evidence" value="ECO:0007669"/>
    <property type="project" value="TreeGrafter"/>
</dbReference>
<gene>
    <name evidence="8" type="ORF">COCVIDRAFT_17516</name>
</gene>
<keyword evidence="9" id="KW-1185">Reference proteome</keyword>
<dbReference type="GeneID" id="26252017"/>
<dbReference type="GO" id="GO:0008270">
    <property type="term" value="F:zinc ion binding"/>
    <property type="evidence" value="ECO:0007669"/>
    <property type="project" value="InterPro"/>
</dbReference>
<evidence type="ECO:0000256" key="1">
    <source>
        <dbReference type="ARBA" id="ARBA00004123"/>
    </source>
</evidence>
<proteinExistence type="predicted"/>
<feature type="compositionally biased region" description="Polar residues" evidence="6">
    <location>
        <begin position="710"/>
        <end position="748"/>
    </location>
</feature>
<evidence type="ECO:0000256" key="3">
    <source>
        <dbReference type="ARBA" id="ARBA00023125"/>
    </source>
</evidence>
<keyword evidence="3" id="KW-0238">DNA-binding</keyword>
<accession>W7EEA5</accession>
<dbReference type="PANTHER" id="PTHR31845">
    <property type="entry name" value="FINGER DOMAIN PROTEIN, PUTATIVE-RELATED"/>
    <property type="match status" value="1"/>
</dbReference>
<dbReference type="PROSITE" id="PS50048">
    <property type="entry name" value="ZN2_CY6_FUNGAL_2"/>
    <property type="match status" value="1"/>
</dbReference>
<evidence type="ECO:0000259" key="7">
    <source>
        <dbReference type="PROSITE" id="PS50048"/>
    </source>
</evidence>
<evidence type="ECO:0000256" key="4">
    <source>
        <dbReference type="ARBA" id="ARBA00023163"/>
    </source>
</evidence>
<keyword evidence="2" id="KW-0805">Transcription regulation</keyword>
<feature type="compositionally biased region" description="Basic and acidic residues" evidence="6">
    <location>
        <begin position="1"/>
        <end position="12"/>
    </location>
</feature>
<feature type="region of interest" description="Disordered" evidence="6">
    <location>
        <begin position="1"/>
        <end position="41"/>
    </location>
</feature>
<dbReference type="InterPro" id="IPR036864">
    <property type="entry name" value="Zn2-C6_fun-type_DNA-bd_sf"/>
</dbReference>
<evidence type="ECO:0000256" key="5">
    <source>
        <dbReference type="ARBA" id="ARBA00023242"/>
    </source>
</evidence>
<dbReference type="PANTHER" id="PTHR31845:SF39">
    <property type="entry name" value="TRANSCRIPTION FACTOR PBCR-RELATED"/>
    <property type="match status" value="1"/>
</dbReference>
<dbReference type="Gene3D" id="4.10.240.10">
    <property type="entry name" value="Zn(2)-C6 fungal-type DNA-binding domain"/>
    <property type="match status" value="1"/>
</dbReference>
<dbReference type="SMART" id="SM00066">
    <property type="entry name" value="GAL4"/>
    <property type="match status" value="1"/>
</dbReference>
<sequence length="796" mass="88916">MTDQINEGREQPGARNVWSMSNQLVNSPDSEQSKKPQDQPLNRACEACRISKVRCLVNPDASSSQCQRCAKANRTCIFAPPVKRRQRKRTDVRVTELEKEIQQMRSLLKAKKARPSSDASEHDTGDDESDEQGHARDEDTPSTWRRHSSMGTATIPATGFCGLPSVTNQAPMPEPTPTPTPTTSAPKEFLGSSENDIIDRGVISEDMAREFLGIWRKELVAACPGITIPRHWDVFDLRENKPALFHAIMAASAHSKGSALSDRLHEEAVLLYARSAFVKGEKSIQAIQALIVTVSYYSPSKTPGQLQIYQWINMAASMALELGLTSKPRTHEQLPKRAIRSLQKISSPEELLEHCRTILLLYIISAGFSMRMRRPNILLFNSWMDECFGILEKSKLLDDKRIVAWLKLQRIADEANTAFGFDDASTSFSLSELRMQIILRIFDRRMQDWRKSVPDDVVTLSLELEYHADMLAMWEFGMDGGRFDVIEFKNRHVTLPALDDDSVQPESLLSRSALQINATTKCISAAQTILDLFLAVPEDELRKSPNVLYVRAVYSLVTLMKADYAVGTDEEMSELLESQSLRVGHYLDAVIQKTSDAAGPQKCRNPSHWKFLLEAKLKSWWDEYLEWRKEGRQLKRRKTTSTQEDSEETQNQPLVASFAGPGLDTTATAATSTNNPSASSSSSSSHIPLDQQHQSHQQQHQSSQFPLSGFNLSSTYPTTAPQWPTTDMTLDTTSSAQTMGDQQPSFTTDMGDFSAAFQNGDLYLWNDLTAENFGGWVSQGGSYAGMGFGGMNAQGF</sequence>
<dbReference type="Proteomes" id="UP000054337">
    <property type="component" value="Unassembled WGS sequence"/>
</dbReference>
<comment type="subcellular location">
    <subcellularLocation>
        <location evidence="1">Nucleus</location>
    </subcellularLocation>
</comment>
<protein>
    <recommendedName>
        <fullName evidence="7">Zn(2)-C6 fungal-type domain-containing protein</fullName>
    </recommendedName>
</protein>
<evidence type="ECO:0000313" key="8">
    <source>
        <dbReference type="EMBL" id="EUN25279.1"/>
    </source>
</evidence>
<dbReference type="RefSeq" id="XP_014554817.1">
    <property type="nucleotide sequence ID" value="XM_014699331.1"/>
</dbReference>
<dbReference type="SUPFAM" id="SSF57701">
    <property type="entry name" value="Zn2/Cys6 DNA-binding domain"/>
    <property type="match status" value="1"/>
</dbReference>
<dbReference type="InterPro" id="IPR051089">
    <property type="entry name" value="prtT"/>
</dbReference>
<feature type="region of interest" description="Disordered" evidence="6">
    <location>
        <begin position="106"/>
        <end position="190"/>
    </location>
</feature>
<keyword evidence="4" id="KW-0804">Transcription</keyword>
<dbReference type="EMBL" id="KI968754">
    <property type="protein sequence ID" value="EUN25279.1"/>
    <property type="molecule type" value="Genomic_DNA"/>
</dbReference>
<dbReference type="PROSITE" id="PS00463">
    <property type="entry name" value="ZN2_CY6_FUNGAL_1"/>
    <property type="match status" value="1"/>
</dbReference>
<feature type="region of interest" description="Disordered" evidence="6">
    <location>
        <begin position="633"/>
        <end position="751"/>
    </location>
</feature>
<reference evidence="8 9" key="1">
    <citation type="journal article" date="2013" name="PLoS Genet.">
        <title>Comparative genome structure, secondary metabolite, and effector coding capacity across Cochliobolus pathogens.</title>
        <authorList>
            <person name="Condon B.J."/>
            <person name="Leng Y."/>
            <person name="Wu D."/>
            <person name="Bushley K.E."/>
            <person name="Ohm R.A."/>
            <person name="Otillar R."/>
            <person name="Martin J."/>
            <person name="Schackwitz W."/>
            <person name="Grimwood J."/>
            <person name="MohdZainudin N."/>
            <person name="Xue C."/>
            <person name="Wang R."/>
            <person name="Manning V.A."/>
            <person name="Dhillon B."/>
            <person name="Tu Z.J."/>
            <person name="Steffenson B.J."/>
            <person name="Salamov A."/>
            <person name="Sun H."/>
            <person name="Lowry S."/>
            <person name="LaButti K."/>
            <person name="Han J."/>
            <person name="Copeland A."/>
            <person name="Lindquist E."/>
            <person name="Barry K."/>
            <person name="Schmutz J."/>
            <person name="Baker S.E."/>
            <person name="Ciuffetti L.M."/>
            <person name="Grigoriev I.V."/>
            <person name="Zhong S."/>
            <person name="Turgeon B.G."/>
        </authorList>
    </citation>
    <scope>NUCLEOTIDE SEQUENCE [LARGE SCALE GENOMIC DNA]</scope>
    <source>
        <strain evidence="8 9">FI3</strain>
    </source>
</reference>
<dbReference type="AlphaFoldDB" id="W7EEA5"/>
<organism evidence="8 9">
    <name type="scientific">Bipolaris victoriae (strain FI3)</name>
    <name type="common">Victoria blight of oats agent</name>
    <name type="synonym">Cochliobolus victoriae</name>
    <dbReference type="NCBI Taxonomy" id="930091"/>
    <lineage>
        <taxon>Eukaryota</taxon>
        <taxon>Fungi</taxon>
        <taxon>Dikarya</taxon>
        <taxon>Ascomycota</taxon>
        <taxon>Pezizomycotina</taxon>
        <taxon>Dothideomycetes</taxon>
        <taxon>Pleosporomycetidae</taxon>
        <taxon>Pleosporales</taxon>
        <taxon>Pleosporineae</taxon>
        <taxon>Pleosporaceae</taxon>
        <taxon>Bipolaris</taxon>
    </lineage>
</organism>
<keyword evidence="5" id="KW-0539">Nucleus</keyword>
<dbReference type="GO" id="GO:0000981">
    <property type="term" value="F:DNA-binding transcription factor activity, RNA polymerase II-specific"/>
    <property type="evidence" value="ECO:0007669"/>
    <property type="project" value="InterPro"/>
</dbReference>
<feature type="compositionally biased region" description="Polar residues" evidence="6">
    <location>
        <begin position="18"/>
        <end position="30"/>
    </location>
</feature>
<feature type="domain" description="Zn(2)-C6 fungal-type" evidence="7">
    <location>
        <begin position="44"/>
        <end position="78"/>
    </location>
</feature>
<name>W7EEA5_BIPV3</name>
<dbReference type="OrthoDB" id="5226580at2759"/>